<keyword evidence="7" id="KW-1185">Reference proteome</keyword>
<dbReference type="Gene3D" id="3.30.450.20">
    <property type="entry name" value="PAS domain"/>
    <property type="match status" value="1"/>
</dbReference>
<dbReference type="GO" id="GO:0003700">
    <property type="term" value="F:DNA-binding transcription factor activity"/>
    <property type="evidence" value="ECO:0007669"/>
    <property type="project" value="InterPro"/>
</dbReference>
<dbReference type="Gene3D" id="1.10.10.60">
    <property type="entry name" value="Homeodomain-like"/>
    <property type="match status" value="2"/>
</dbReference>
<dbReference type="RefSeq" id="WP_199021490.1">
    <property type="nucleotide sequence ID" value="NZ_JAELUP010000107.1"/>
</dbReference>
<feature type="domain" description="HTH araC/xylS-type" evidence="5">
    <location>
        <begin position="676"/>
        <end position="773"/>
    </location>
</feature>
<feature type="transmembrane region" description="Helical" evidence="4">
    <location>
        <begin position="12"/>
        <end position="36"/>
    </location>
</feature>
<accession>A0A934JB19</accession>
<keyword evidence="3" id="KW-0804">Transcription</keyword>
<evidence type="ECO:0000256" key="4">
    <source>
        <dbReference type="SAM" id="Phobius"/>
    </source>
</evidence>
<dbReference type="PANTHER" id="PTHR43280:SF28">
    <property type="entry name" value="HTH-TYPE TRANSCRIPTIONAL ACTIVATOR RHAS"/>
    <property type="match status" value="1"/>
</dbReference>
<dbReference type="InterPro" id="IPR018060">
    <property type="entry name" value="HTH_AraC"/>
</dbReference>
<dbReference type="SUPFAM" id="SSF46689">
    <property type="entry name" value="Homeodomain-like"/>
    <property type="match status" value="1"/>
</dbReference>
<sequence length="778" mass="88844">MKIRERFNKFSFFHKSLIITLLISIIPVTALSIMTYSIGVREIRQEVGRTQQLQYAQAAERLDAQLNRLKLTVNQWAYHPFLMELNKQYTVGRDVRFTLDLFNQLIVMKNADPLIEKVSLLLQQESLLLIEGENGIRTIDDDQLERRYQSLLEHQRSIFWGTNPELAANQEEEKRKIFPLALIQKIPVTMEPVFGALIVELNKNELRSMLKVLSPPEQGTAFILDEGAAYLVTNDEQTEAADNGLNDELRQTVLQTGQRSGTFSFSSGSDNYVVTYDHLDNTDWLYVSAAPLSHLLNPVKHLLKIPLFSILLGLLFALVLSWLGSKQLYRPLQQLTRVFGYEYSKDQQRRGEFHFIESRWHYLIGERSHLQAKLQQATPALREGFLLQLVQGHLDSLSEQRIREQLIQYDIHTQDQQFSMLLIQLYGFTHYYANLAKGDEQLISFAAANIIDEILKQQALKAFVINFQDLTIGVLLLSPADQSGENIKSGLFELAHAVISPLQLYLKLQVAVSLSPIATVLKQIPSALEDARHAISHRDIAADNAVIDAEDIVLRGDHSTPYPFIAEKGLIQLIQIGAEEQALEQADAFMAALQSHSTKEFAIQQGMLQLLGNVQFAMLQIGCNLQQMHRGVNLFDQLLHIREPAGMLSWFKSMIITPTIREMQSIKDLKSKQIIDKVLVMLQENYMHDISLEMCADRFGTYAQKLSASFRQIIGINFIDYLTRLRLDKSKELLISTQMKINDIAEQVGYQPTYYNRIFKKHEGMTPGQFREKHTDGA</sequence>
<keyword evidence="1" id="KW-0805">Transcription regulation</keyword>
<reference evidence="6" key="1">
    <citation type="submission" date="2020-12" db="EMBL/GenBank/DDBJ databases">
        <authorList>
            <person name="Huq M.A."/>
        </authorList>
    </citation>
    <scope>NUCLEOTIDE SEQUENCE</scope>
    <source>
        <strain evidence="6">MAHUQ-46</strain>
    </source>
</reference>
<dbReference type="AlphaFoldDB" id="A0A934JB19"/>
<comment type="caution">
    <text evidence="6">The sequence shown here is derived from an EMBL/GenBank/DDBJ whole genome shotgun (WGS) entry which is preliminary data.</text>
</comment>
<keyword evidence="4" id="KW-0812">Transmembrane</keyword>
<organism evidence="6 7">
    <name type="scientific">Paenibacillus roseus</name>
    <dbReference type="NCBI Taxonomy" id="2798579"/>
    <lineage>
        <taxon>Bacteria</taxon>
        <taxon>Bacillati</taxon>
        <taxon>Bacillota</taxon>
        <taxon>Bacilli</taxon>
        <taxon>Bacillales</taxon>
        <taxon>Paenibacillaceae</taxon>
        <taxon>Paenibacillus</taxon>
    </lineage>
</organism>
<protein>
    <submittedName>
        <fullName evidence="6">AraC family transcriptional regulator</fullName>
    </submittedName>
</protein>
<dbReference type="Proteomes" id="UP000640274">
    <property type="component" value="Unassembled WGS sequence"/>
</dbReference>
<keyword evidence="4" id="KW-0472">Membrane</keyword>
<evidence type="ECO:0000256" key="1">
    <source>
        <dbReference type="ARBA" id="ARBA00023015"/>
    </source>
</evidence>
<evidence type="ECO:0000313" key="7">
    <source>
        <dbReference type="Proteomes" id="UP000640274"/>
    </source>
</evidence>
<dbReference type="GO" id="GO:0043565">
    <property type="term" value="F:sequence-specific DNA binding"/>
    <property type="evidence" value="ECO:0007669"/>
    <property type="project" value="InterPro"/>
</dbReference>
<dbReference type="InterPro" id="IPR009057">
    <property type="entry name" value="Homeodomain-like_sf"/>
</dbReference>
<evidence type="ECO:0000256" key="2">
    <source>
        <dbReference type="ARBA" id="ARBA00023125"/>
    </source>
</evidence>
<dbReference type="SMART" id="SM00342">
    <property type="entry name" value="HTH_ARAC"/>
    <property type="match status" value="1"/>
</dbReference>
<dbReference type="PROSITE" id="PS01124">
    <property type="entry name" value="HTH_ARAC_FAMILY_2"/>
    <property type="match status" value="1"/>
</dbReference>
<keyword evidence="2" id="KW-0238">DNA-binding</keyword>
<dbReference type="PROSITE" id="PS00041">
    <property type="entry name" value="HTH_ARAC_FAMILY_1"/>
    <property type="match status" value="1"/>
</dbReference>
<evidence type="ECO:0000256" key="3">
    <source>
        <dbReference type="ARBA" id="ARBA00023163"/>
    </source>
</evidence>
<dbReference type="Pfam" id="PF12833">
    <property type="entry name" value="HTH_18"/>
    <property type="match status" value="1"/>
</dbReference>
<name>A0A934JB19_9BACL</name>
<dbReference type="EMBL" id="JAELUP010000107">
    <property type="protein sequence ID" value="MBJ6363891.1"/>
    <property type="molecule type" value="Genomic_DNA"/>
</dbReference>
<gene>
    <name evidence="6" type="ORF">JFN88_22000</name>
</gene>
<evidence type="ECO:0000313" key="6">
    <source>
        <dbReference type="EMBL" id="MBJ6363891.1"/>
    </source>
</evidence>
<feature type="transmembrane region" description="Helical" evidence="4">
    <location>
        <begin position="305"/>
        <end position="324"/>
    </location>
</feature>
<evidence type="ECO:0000259" key="5">
    <source>
        <dbReference type="PROSITE" id="PS01124"/>
    </source>
</evidence>
<proteinExistence type="predicted"/>
<dbReference type="PANTHER" id="PTHR43280">
    <property type="entry name" value="ARAC-FAMILY TRANSCRIPTIONAL REGULATOR"/>
    <property type="match status" value="1"/>
</dbReference>
<keyword evidence="4" id="KW-1133">Transmembrane helix</keyword>
<dbReference type="InterPro" id="IPR018062">
    <property type="entry name" value="HTH_AraC-typ_CS"/>
</dbReference>